<evidence type="ECO:0000313" key="4">
    <source>
        <dbReference type="Proteomes" id="UP001143509"/>
    </source>
</evidence>
<dbReference type="SUPFAM" id="SSF51126">
    <property type="entry name" value="Pectin lyase-like"/>
    <property type="match status" value="1"/>
</dbReference>
<dbReference type="EMBL" id="BSFD01000006">
    <property type="protein sequence ID" value="GLK49166.1"/>
    <property type="molecule type" value="Genomic_DNA"/>
</dbReference>
<name>A0ABQ5TBL0_9CAUL</name>
<feature type="region of interest" description="Disordered" evidence="1">
    <location>
        <begin position="288"/>
        <end position="317"/>
    </location>
</feature>
<keyword evidence="4" id="KW-1185">Reference proteome</keyword>
<accession>A0ABQ5TBL0</accession>
<proteinExistence type="predicted"/>
<gene>
    <name evidence="3" type="ORF">GCM10017620_21390</name>
</gene>
<evidence type="ECO:0000256" key="1">
    <source>
        <dbReference type="SAM" id="MobiDB-lite"/>
    </source>
</evidence>
<dbReference type="Gene3D" id="2.160.20.10">
    <property type="entry name" value="Single-stranded right-handed beta-helix, Pectin lyase-like"/>
    <property type="match status" value="1"/>
</dbReference>
<reference evidence="3" key="2">
    <citation type="submission" date="2023-01" db="EMBL/GenBank/DDBJ databases">
        <authorList>
            <person name="Sun Q."/>
            <person name="Evtushenko L."/>
        </authorList>
    </citation>
    <scope>NUCLEOTIDE SEQUENCE</scope>
    <source>
        <strain evidence="3">VKM B-1499</strain>
    </source>
</reference>
<sequence length="317" mass="33352">MTAALVLLALLQADAPAARSCTAAEIREMTTPSDQAYRLTCRAELGGVAVRRRVLIEGGEASGAGIDCGGGVIRPAGEATTRAPTVAIWSRRDGEGWSPPAQVHLRNCTIVGNVRIWGMGAGGSMRDLLASSRSPGHTQAAQAAAPYGVVLERVRFEGVATIPLYVGPGVTRTTVVRSRFSGRSDSVAVYLDAESAGAVIQDNDFAIRTGREQIAVDGSGANRILGNRFALGGRGGVFLYRNCGEDGVIRHQTPSYNQITDNIFSGAGWLRPRTVVVGSREGNRSYCGDDAGYPFGSSADDGDGATGNRVERNRTRP</sequence>
<evidence type="ECO:0000256" key="2">
    <source>
        <dbReference type="SAM" id="SignalP"/>
    </source>
</evidence>
<organism evidence="3 4">
    <name type="scientific">Brevundimonas intermedia</name>
    <dbReference type="NCBI Taxonomy" id="74315"/>
    <lineage>
        <taxon>Bacteria</taxon>
        <taxon>Pseudomonadati</taxon>
        <taxon>Pseudomonadota</taxon>
        <taxon>Alphaproteobacteria</taxon>
        <taxon>Caulobacterales</taxon>
        <taxon>Caulobacteraceae</taxon>
        <taxon>Brevundimonas</taxon>
    </lineage>
</organism>
<evidence type="ECO:0008006" key="5">
    <source>
        <dbReference type="Google" id="ProtNLM"/>
    </source>
</evidence>
<dbReference type="Proteomes" id="UP001143509">
    <property type="component" value="Unassembled WGS sequence"/>
</dbReference>
<evidence type="ECO:0000313" key="3">
    <source>
        <dbReference type="EMBL" id="GLK49166.1"/>
    </source>
</evidence>
<feature type="chain" id="PRO_5045827657" description="Right-handed parallel beta-helix repeat-containing protein" evidence="2">
    <location>
        <begin position="18"/>
        <end position="317"/>
    </location>
</feature>
<keyword evidence="2" id="KW-0732">Signal</keyword>
<comment type="caution">
    <text evidence="3">The sequence shown here is derived from an EMBL/GenBank/DDBJ whole genome shotgun (WGS) entry which is preliminary data.</text>
</comment>
<dbReference type="InterPro" id="IPR011050">
    <property type="entry name" value="Pectin_lyase_fold/virulence"/>
</dbReference>
<protein>
    <recommendedName>
        <fullName evidence="5">Right-handed parallel beta-helix repeat-containing protein</fullName>
    </recommendedName>
</protein>
<feature type="signal peptide" evidence="2">
    <location>
        <begin position="1"/>
        <end position="17"/>
    </location>
</feature>
<dbReference type="RefSeq" id="WP_271165362.1">
    <property type="nucleotide sequence ID" value="NZ_BSFD01000006.1"/>
</dbReference>
<reference evidence="3" key="1">
    <citation type="journal article" date="2014" name="Int. J. Syst. Evol. Microbiol.">
        <title>Complete genome of a new Firmicutes species belonging to the dominant human colonic microbiota ('Ruminococcus bicirculans') reveals two chromosomes and a selective capacity to utilize plant glucans.</title>
        <authorList>
            <consortium name="NISC Comparative Sequencing Program"/>
            <person name="Wegmann U."/>
            <person name="Louis P."/>
            <person name="Goesmann A."/>
            <person name="Henrissat B."/>
            <person name="Duncan S.H."/>
            <person name="Flint H.J."/>
        </authorList>
    </citation>
    <scope>NUCLEOTIDE SEQUENCE</scope>
    <source>
        <strain evidence="3">VKM B-1499</strain>
    </source>
</reference>
<dbReference type="InterPro" id="IPR012334">
    <property type="entry name" value="Pectin_lyas_fold"/>
</dbReference>